<evidence type="ECO:0000313" key="2">
    <source>
        <dbReference type="Proteomes" id="UP000828048"/>
    </source>
</evidence>
<dbReference type="Proteomes" id="UP000828048">
    <property type="component" value="Chromosome 4"/>
</dbReference>
<protein>
    <submittedName>
        <fullName evidence="1">Uncharacterized protein</fullName>
    </submittedName>
</protein>
<accession>A0ACB7Z568</accession>
<sequence length="640" mass="70541">MQDSDRLLNFTTVFDSIYSKIQTNARRSLICREERIVFFLNNFVPLAAGIFHESLLNASLKKHSAVETSRPPLVPAEKNNGTTHRSQTKEVSSRYRSPTTSRRCPSPTITRTVTPSSQLVPKRAISAERKRPSTPPSPPMPSTPACDTATEMLLASRKVMGNNRLPEGLWPSTMRSLSVSFQSDTFSVPMTKREKPAPHAVSDRALTPSQNVAQKQAETRPASRKSTPDRKRSPLKGKHGTDESENSKPVDVSHGRLVDQHRWPSRAGGKVSSNALTRSMDLTHKTAKPSPFPNVGIGTSSFRRMSFPDGRSKPLQKSAASVNMEVDMHSVYNKLQESGLQNPVSSNPLERMGLVTPALRSQSLPTPVSRPPSPNKASVLSSSISRGVSPSRIRALNPTARGISPSQTRPSSPSRQSNSSTSVLSFIADIRKGKKSAHHIEDAHLLRLIHNRHLQWRYANARAAAALFAQEVTAEKTLYNVWRTTSELWDSVSKKQLDLQELRLKLKLHSVLTEQMAYLEDWVSIEEDHTSSLAQAIRDLQSSTIRLPVSEGARADVETVKAAVSSAVDVMQAMGSSICSILSRAEGMNCLVSELADLATQERAMLDECESLLASTIAMQVEEYSLRTHLIQLKQTSKNV</sequence>
<name>A0ACB7Z568_9ERIC</name>
<keyword evidence="2" id="KW-1185">Reference proteome</keyword>
<evidence type="ECO:0000313" key="1">
    <source>
        <dbReference type="EMBL" id="KAH7860097.1"/>
    </source>
</evidence>
<comment type="caution">
    <text evidence="1">The sequence shown here is derived from an EMBL/GenBank/DDBJ whole genome shotgun (WGS) entry which is preliminary data.</text>
</comment>
<reference evidence="1 2" key="1">
    <citation type="journal article" date="2021" name="Hortic Res">
        <title>High-quality reference genome and annotation aids understanding of berry development for evergreen blueberry (Vaccinium darrowii).</title>
        <authorList>
            <person name="Yu J."/>
            <person name="Hulse-Kemp A.M."/>
            <person name="Babiker E."/>
            <person name="Staton M."/>
        </authorList>
    </citation>
    <scope>NUCLEOTIDE SEQUENCE [LARGE SCALE GENOMIC DNA]</scope>
    <source>
        <strain evidence="2">cv. NJ 8807/NJ 8810</strain>
        <tissue evidence="1">Young leaf</tissue>
    </source>
</reference>
<dbReference type="EMBL" id="CM037154">
    <property type="protein sequence ID" value="KAH7860097.1"/>
    <property type="molecule type" value="Genomic_DNA"/>
</dbReference>
<organism evidence="1 2">
    <name type="scientific">Vaccinium darrowii</name>
    <dbReference type="NCBI Taxonomy" id="229202"/>
    <lineage>
        <taxon>Eukaryota</taxon>
        <taxon>Viridiplantae</taxon>
        <taxon>Streptophyta</taxon>
        <taxon>Embryophyta</taxon>
        <taxon>Tracheophyta</taxon>
        <taxon>Spermatophyta</taxon>
        <taxon>Magnoliopsida</taxon>
        <taxon>eudicotyledons</taxon>
        <taxon>Gunneridae</taxon>
        <taxon>Pentapetalae</taxon>
        <taxon>asterids</taxon>
        <taxon>Ericales</taxon>
        <taxon>Ericaceae</taxon>
        <taxon>Vaccinioideae</taxon>
        <taxon>Vaccinieae</taxon>
        <taxon>Vaccinium</taxon>
    </lineage>
</organism>
<proteinExistence type="predicted"/>
<gene>
    <name evidence="1" type="ORF">Vadar_009241</name>
</gene>